<keyword evidence="3" id="KW-1185">Reference proteome</keyword>
<evidence type="ECO:0000313" key="2">
    <source>
        <dbReference type="EnsemblPlants" id="cds.evm.model.01.1990"/>
    </source>
</evidence>
<organism evidence="2 3">
    <name type="scientific">Cannabis sativa</name>
    <name type="common">Hemp</name>
    <name type="synonym">Marijuana</name>
    <dbReference type="NCBI Taxonomy" id="3483"/>
    <lineage>
        <taxon>Eukaryota</taxon>
        <taxon>Viridiplantae</taxon>
        <taxon>Streptophyta</taxon>
        <taxon>Embryophyta</taxon>
        <taxon>Tracheophyta</taxon>
        <taxon>Spermatophyta</taxon>
        <taxon>Magnoliopsida</taxon>
        <taxon>eudicotyledons</taxon>
        <taxon>Gunneridae</taxon>
        <taxon>Pentapetalae</taxon>
        <taxon>rosids</taxon>
        <taxon>fabids</taxon>
        <taxon>Rosales</taxon>
        <taxon>Cannabaceae</taxon>
        <taxon>Cannabis</taxon>
    </lineage>
</organism>
<dbReference type="AlphaFoldDB" id="A0A803NJB3"/>
<dbReference type="Proteomes" id="UP000596661">
    <property type="component" value="Chromosome 1"/>
</dbReference>
<evidence type="ECO:0000313" key="3">
    <source>
        <dbReference type="Proteomes" id="UP000596661"/>
    </source>
</evidence>
<reference evidence="2" key="2">
    <citation type="submission" date="2021-03" db="UniProtKB">
        <authorList>
            <consortium name="EnsemblPlants"/>
        </authorList>
    </citation>
    <scope>IDENTIFICATION</scope>
</reference>
<feature type="compositionally biased region" description="Polar residues" evidence="1">
    <location>
        <begin position="96"/>
        <end position="109"/>
    </location>
</feature>
<dbReference type="Gramene" id="evm.model.01.1990">
    <property type="protein sequence ID" value="cds.evm.model.01.1990"/>
    <property type="gene ID" value="evm.TU.01.1990"/>
</dbReference>
<dbReference type="EnsemblPlants" id="evm.model.01.1990">
    <property type="protein sequence ID" value="cds.evm.model.01.1990"/>
    <property type="gene ID" value="evm.TU.01.1990"/>
</dbReference>
<name>A0A803NJB3_CANSA</name>
<sequence>MRAFIKSQDEKVWRAIVVGWSRPTKNDDEGNAKQVPSARNLYRNNGERPRRLGNSGATTTHATAQTTIGHGTTGQNDVAGQTTTGLTTHATTARGDSTNSATKRANTRNFVLPNEGMSQTQTTQGLGIFN</sequence>
<feature type="compositionally biased region" description="Low complexity" evidence="1">
    <location>
        <begin position="56"/>
        <end position="95"/>
    </location>
</feature>
<feature type="region of interest" description="Disordered" evidence="1">
    <location>
        <begin position="22"/>
        <end position="109"/>
    </location>
</feature>
<accession>A0A803NJB3</accession>
<proteinExistence type="predicted"/>
<reference evidence="2" key="1">
    <citation type="submission" date="2018-11" db="EMBL/GenBank/DDBJ databases">
        <authorList>
            <person name="Grassa J C."/>
        </authorList>
    </citation>
    <scope>NUCLEOTIDE SEQUENCE [LARGE SCALE GENOMIC DNA]</scope>
</reference>
<evidence type="ECO:0000256" key="1">
    <source>
        <dbReference type="SAM" id="MobiDB-lite"/>
    </source>
</evidence>
<dbReference type="EMBL" id="UZAU01000054">
    <property type="status" value="NOT_ANNOTATED_CDS"/>
    <property type="molecule type" value="Genomic_DNA"/>
</dbReference>
<protein>
    <submittedName>
        <fullName evidence="2">Uncharacterized protein</fullName>
    </submittedName>
</protein>